<sequence length="128" mass="14483">MEVIHKIGRRKTAVARVYLGQGTGKITINKKDIAVYFPTATLQYKVNQPLVMTNNDGNFDITVNVYGGGVTGQAEAIRLGISRIMCEIDPENRLTLKPEGLLTRDPRMVERKKFGQKKARKKFQFSKR</sequence>
<evidence type="ECO:0000256" key="2">
    <source>
        <dbReference type="ARBA" id="ARBA00022980"/>
    </source>
</evidence>
<keyword evidence="7" id="KW-1185">Reference proteome</keyword>
<name>A0A5D0RAQ7_9FLAO</name>
<dbReference type="InterPro" id="IPR020568">
    <property type="entry name" value="Ribosomal_Su5_D2-typ_SF"/>
</dbReference>
<evidence type="ECO:0000256" key="4">
    <source>
        <dbReference type="ARBA" id="ARBA00035259"/>
    </source>
</evidence>
<dbReference type="HAMAP" id="MF_00532_B">
    <property type="entry name" value="Ribosomal_uS9_B"/>
    <property type="match status" value="1"/>
</dbReference>
<dbReference type="AlphaFoldDB" id="A0A5D0RAQ7"/>
<protein>
    <recommendedName>
        <fullName evidence="4 5">Small ribosomal subunit protein uS9</fullName>
    </recommendedName>
</protein>
<evidence type="ECO:0000256" key="5">
    <source>
        <dbReference type="HAMAP-Rule" id="MF_00532"/>
    </source>
</evidence>
<comment type="caution">
    <text evidence="6">The sequence shown here is derived from an EMBL/GenBank/DDBJ whole genome shotgun (WGS) entry which is preliminary data.</text>
</comment>
<evidence type="ECO:0000313" key="6">
    <source>
        <dbReference type="EMBL" id="TYB78443.1"/>
    </source>
</evidence>
<dbReference type="EMBL" id="VSKK01000001">
    <property type="protein sequence ID" value="TYB78443.1"/>
    <property type="molecule type" value="Genomic_DNA"/>
</dbReference>
<organism evidence="6 7">
    <name type="scientific">Bizionia myxarmorum</name>
    <dbReference type="NCBI Taxonomy" id="291186"/>
    <lineage>
        <taxon>Bacteria</taxon>
        <taxon>Pseudomonadati</taxon>
        <taxon>Bacteroidota</taxon>
        <taxon>Flavobacteriia</taxon>
        <taxon>Flavobacteriales</taxon>
        <taxon>Flavobacteriaceae</taxon>
        <taxon>Bizionia</taxon>
    </lineage>
</organism>
<dbReference type="Gene3D" id="3.30.230.10">
    <property type="match status" value="1"/>
</dbReference>
<gene>
    <name evidence="5 6" type="primary">rpsI</name>
    <name evidence="6" type="ORF">ES674_01285</name>
</gene>
<comment type="similarity">
    <text evidence="1 5">Belongs to the universal ribosomal protein uS9 family.</text>
</comment>
<evidence type="ECO:0000256" key="1">
    <source>
        <dbReference type="ARBA" id="ARBA00005251"/>
    </source>
</evidence>
<dbReference type="InterPro" id="IPR014721">
    <property type="entry name" value="Ribsml_uS5_D2-typ_fold_subgr"/>
</dbReference>
<dbReference type="RefSeq" id="WP_148402181.1">
    <property type="nucleotide sequence ID" value="NZ_VSKK01000001.1"/>
</dbReference>
<evidence type="ECO:0000313" key="7">
    <source>
        <dbReference type="Proteomes" id="UP000323720"/>
    </source>
</evidence>
<dbReference type="GO" id="GO:0003723">
    <property type="term" value="F:RNA binding"/>
    <property type="evidence" value="ECO:0007669"/>
    <property type="project" value="TreeGrafter"/>
</dbReference>
<dbReference type="GO" id="GO:0003735">
    <property type="term" value="F:structural constituent of ribosome"/>
    <property type="evidence" value="ECO:0007669"/>
    <property type="project" value="InterPro"/>
</dbReference>
<dbReference type="GO" id="GO:0006412">
    <property type="term" value="P:translation"/>
    <property type="evidence" value="ECO:0007669"/>
    <property type="project" value="UniProtKB-UniRule"/>
</dbReference>
<dbReference type="InterPro" id="IPR023035">
    <property type="entry name" value="Ribosomal_uS9_bac/plastid"/>
</dbReference>
<dbReference type="PANTHER" id="PTHR21569:SF1">
    <property type="entry name" value="SMALL RIBOSOMAL SUBUNIT PROTEIN US9M"/>
    <property type="match status" value="1"/>
</dbReference>
<proteinExistence type="inferred from homology"/>
<keyword evidence="2 5" id="KW-0689">Ribosomal protein</keyword>
<keyword evidence="3 5" id="KW-0687">Ribonucleoprotein</keyword>
<dbReference type="OrthoDB" id="9803965at2"/>
<dbReference type="FunFam" id="3.30.230.10:FF:000001">
    <property type="entry name" value="30S ribosomal protein S9"/>
    <property type="match status" value="1"/>
</dbReference>
<evidence type="ECO:0000256" key="3">
    <source>
        <dbReference type="ARBA" id="ARBA00023274"/>
    </source>
</evidence>
<dbReference type="PANTHER" id="PTHR21569">
    <property type="entry name" value="RIBOSOMAL PROTEIN S9"/>
    <property type="match status" value="1"/>
</dbReference>
<dbReference type="NCBIfam" id="NF001099">
    <property type="entry name" value="PRK00132.1"/>
    <property type="match status" value="1"/>
</dbReference>
<dbReference type="Pfam" id="PF00380">
    <property type="entry name" value="Ribosomal_S9"/>
    <property type="match status" value="1"/>
</dbReference>
<dbReference type="SUPFAM" id="SSF54211">
    <property type="entry name" value="Ribosomal protein S5 domain 2-like"/>
    <property type="match status" value="1"/>
</dbReference>
<dbReference type="GO" id="GO:0022627">
    <property type="term" value="C:cytosolic small ribosomal subunit"/>
    <property type="evidence" value="ECO:0007669"/>
    <property type="project" value="TreeGrafter"/>
</dbReference>
<reference evidence="6 7" key="1">
    <citation type="submission" date="2019-08" db="EMBL/GenBank/DDBJ databases">
        <title>Genomes of Antarctic Bizionia species.</title>
        <authorList>
            <person name="Bowman J.P."/>
        </authorList>
    </citation>
    <scope>NUCLEOTIDE SEQUENCE [LARGE SCALE GENOMIC DNA]</scope>
    <source>
        <strain evidence="6 7">ADA-4</strain>
    </source>
</reference>
<accession>A0A5D0RAQ7</accession>
<dbReference type="Proteomes" id="UP000323720">
    <property type="component" value="Unassembled WGS sequence"/>
</dbReference>
<dbReference type="InterPro" id="IPR000754">
    <property type="entry name" value="Ribosomal_uS9"/>
</dbReference>